<evidence type="ECO:0000256" key="3">
    <source>
        <dbReference type="ARBA" id="ARBA00022840"/>
    </source>
</evidence>
<evidence type="ECO:0000256" key="1">
    <source>
        <dbReference type="ARBA" id="ARBA00022737"/>
    </source>
</evidence>
<dbReference type="PANTHER" id="PTHR11638">
    <property type="entry name" value="ATP-DEPENDENT CLP PROTEASE"/>
    <property type="match status" value="1"/>
</dbReference>
<dbReference type="Pfam" id="PF07724">
    <property type="entry name" value="AAA_2"/>
    <property type="match status" value="1"/>
</dbReference>
<dbReference type="InterPro" id="IPR019489">
    <property type="entry name" value="Clp_ATPase_C"/>
</dbReference>
<dbReference type="EMBL" id="LR743507">
    <property type="protein sequence ID" value="CAA2099999.1"/>
    <property type="molecule type" value="Genomic_DNA"/>
</dbReference>
<reference evidence="7" key="1">
    <citation type="submission" date="2019-12" db="EMBL/GenBank/DDBJ databases">
        <authorList>
            <person name="Cremers G."/>
        </authorList>
    </citation>
    <scope>NUCLEOTIDE SEQUENCE</scope>
    <source>
        <strain evidence="7">Vvax</strain>
    </source>
</reference>
<dbReference type="GO" id="GO:0016887">
    <property type="term" value="F:ATP hydrolysis activity"/>
    <property type="evidence" value="ECO:0007669"/>
    <property type="project" value="InterPro"/>
</dbReference>
<dbReference type="GO" id="GO:0005737">
    <property type="term" value="C:cytoplasm"/>
    <property type="evidence" value="ECO:0007669"/>
    <property type="project" value="TreeGrafter"/>
</dbReference>
<dbReference type="InterPro" id="IPR027417">
    <property type="entry name" value="P-loop_NTPase"/>
</dbReference>
<dbReference type="SMART" id="SM01086">
    <property type="entry name" value="ClpB_D2-small"/>
    <property type="match status" value="1"/>
</dbReference>
<dbReference type="InterPro" id="IPR050130">
    <property type="entry name" value="ClpA_ClpB"/>
</dbReference>
<evidence type="ECO:0000313" key="7">
    <source>
        <dbReference type="EMBL" id="CAA2099999.1"/>
    </source>
</evidence>
<gene>
    <name evidence="7" type="primary">clpE</name>
    <name evidence="7" type="ORF">VVAX_00519</name>
</gene>
<protein>
    <submittedName>
        <fullName evidence="7">ATP-dependent Clp protease ATP-binding subunit ClpE</fullName>
    </submittedName>
</protein>
<dbReference type="InterPro" id="IPR001270">
    <property type="entry name" value="ClpA/B"/>
</dbReference>
<organism evidence="7">
    <name type="scientific">Variovorax paradoxus</name>
    <dbReference type="NCBI Taxonomy" id="34073"/>
    <lineage>
        <taxon>Bacteria</taxon>
        <taxon>Pseudomonadati</taxon>
        <taxon>Pseudomonadota</taxon>
        <taxon>Betaproteobacteria</taxon>
        <taxon>Burkholderiales</taxon>
        <taxon>Comamonadaceae</taxon>
        <taxon>Variovorax</taxon>
    </lineage>
</organism>
<feature type="domain" description="AAA+ ATPase" evidence="5">
    <location>
        <begin position="248"/>
        <end position="401"/>
    </location>
</feature>
<dbReference type="PANTHER" id="PTHR11638:SF18">
    <property type="entry name" value="HEAT SHOCK PROTEIN 104"/>
    <property type="match status" value="1"/>
</dbReference>
<dbReference type="InterPro" id="IPR041546">
    <property type="entry name" value="ClpA/ClpB_AAA_lid"/>
</dbReference>
<dbReference type="InterPro" id="IPR003959">
    <property type="entry name" value="ATPase_AAA_core"/>
</dbReference>
<dbReference type="GO" id="GO:0034605">
    <property type="term" value="P:cellular response to heat"/>
    <property type="evidence" value="ECO:0007669"/>
    <property type="project" value="TreeGrafter"/>
</dbReference>
<dbReference type="Pfam" id="PF17871">
    <property type="entry name" value="AAA_lid_9"/>
    <property type="match status" value="1"/>
</dbReference>
<dbReference type="AlphaFoldDB" id="A0A679ILV2"/>
<keyword evidence="4" id="KW-0143">Chaperone</keyword>
<accession>A0A679ILV2</accession>
<dbReference type="SMART" id="SM00382">
    <property type="entry name" value="AAA"/>
    <property type="match status" value="2"/>
</dbReference>
<dbReference type="GO" id="GO:0006508">
    <property type="term" value="P:proteolysis"/>
    <property type="evidence" value="ECO:0007669"/>
    <property type="project" value="UniProtKB-KW"/>
</dbReference>
<dbReference type="PRINTS" id="PR00300">
    <property type="entry name" value="CLPPROTEASEA"/>
</dbReference>
<evidence type="ECO:0000259" key="6">
    <source>
        <dbReference type="SMART" id="SM01086"/>
    </source>
</evidence>
<dbReference type="Pfam" id="PF10431">
    <property type="entry name" value="ClpB_D2-small"/>
    <property type="match status" value="1"/>
</dbReference>
<dbReference type="InterPro" id="IPR003593">
    <property type="entry name" value="AAA+_ATPase"/>
</dbReference>
<feature type="domain" description="Clp ATPase C-terminal" evidence="6">
    <location>
        <begin position="696"/>
        <end position="789"/>
    </location>
</feature>
<evidence type="ECO:0000256" key="2">
    <source>
        <dbReference type="ARBA" id="ARBA00022741"/>
    </source>
</evidence>
<dbReference type="Gene3D" id="1.10.8.60">
    <property type="match status" value="2"/>
</dbReference>
<dbReference type="Gene3D" id="3.40.50.300">
    <property type="entry name" value="P-loop containing nucleotide triphosphate hydrolases"/>
    <property type="match status" value="2"/>
</dbReference>
<dbReference type="GO" id="GO:0008233">
    <property type="term" value="F:peptidase activity"/>
    <property type="evidence" value="ECO:0007669"/>
    <property type="project" value="UniProtKB-KW"/>
</dbReference>
<name>A0A679ILV2_VARPD</name>
<proteinExistence type="predicted"/>
<dbReference type="GO" id="GO:0005524">
    <property type="term" value="F:ATP binding"/>
    <property type="evidence" value="ECO:0007669"/>
    <property type="project" value="UniProtKB-KW"/>
</dbReference>
<sequence>MSGQGSLRVPVFVTHRKEAGFRLRCLFLPEIEATAVRYELALNKLRQAVVRHFQGTRSSRDTLDERLWLSFSPELRFELVPLGFDSGRRWVEGAFAAAHFSVAGRRYACLPQLDALVADLGEPHLDKSQRTERLVAAIQAWFREQRKELGDAFDPQRYLASPNDELGELELSMRIAQGHFPFESGHDRRSAMRDDGIGDGPSEMARAAVDLNDLYPDALARAILRDDAVEELRRAIYRGEGAGGAEGGAGAIVLVGPRGAGKTALVHGALRRQIDIETGRDRQRMQKIWHLDPMRVISGMSIIGQWQRRMAVLLQYLQFRLRDDFRIARPDHLYCDNLVALMAIGKSSQNTLTLADVLRPLLEKRAFTMIGEATPEAWQKVQQRDRRFADLFRVIRVEAPPRATAIRIVNWRRAELEQQHECRIEAGAVAELLKMERRFAADEVLPGSAIRVLDRLAVRHARGEVGRAEVLAAYTATYHFREKLFSRQVGLAPAEAAAHFAARLIGQGEARAQLVDVVALVKSGLAAPGKPLSSLLFIGPTGVGKSEAAKLLADFLFADEGGLVRFDMNEYVDGDATGRLIGDVHRPDGQLTAAVRQRRACVLLLDEIEKAHPSVHDLLLQLLGEGRLTDAMGRTTDFSQCVVVLTSNLGASAASRHTGFVRQAGDVAHTYREAVERFFRPEFLNRIDQVVGFTPLAADDIATIARLQLDRVLARDGFVRRLTFLNVSAEALDHLARLGHDEALGARALKRGIERALTQPIAQRLAASHSGQPMLLDVAFDGVPGEGALATRATVLDYAKQRTVALPGDTGSAADYQRLAAAADALHDRLRGQLDAGPPDAQALALRALQVRLDPLREVLARRSWDLSERRAAPVRAVRQLPPRARDWRCMGRPMTDMLAAQHDIHELFEQLLAGSQPLRGADAEAVRWQLEIDQLARRADSLARHGIERIGVEIVPLQTGAGEAAVKTAWADYAALVAQLDLHELPSPRDGVRCFEGIGLRDAFGGECGIHLWYVGDDRPLPLAVRLLPMEDRADASPPPLPTEIVRLRLEPARAGDHRCLSDLRSGRVRKFSGPLSEDDWRLLLWDARAAQD</sequence>
<dbReference type="CDD" id="cd19499">
    <property type="entry name" value="RecA-like_ClpB_Hsp104-like"/>
    <property type="match status" value="1"/>
</dbReference>
<keyword evidence="7" id="KW-0645">Protease</keyword>
<evidence type="ECO:0000259" key="5">
    <source>
        <dbReference type="SMART" id="SM00382"/>
    </source>
</evidence>
<evidence type="ECO:0000256" key="4">
    <source>
        <dbReference type="ARBA" id="ARBA00023186"/>
    </source>
</evidence>
<keyword evidence="2" id="KW-0547">Nucleotide-binding</keyword>
<feature type="domain" description="AAA+ ATPase" evidence="5">
    <location>
        <begin position="531"/>
        <end position="668"/>
    </location>
</feature>
<dbReference type="SUPFAM" id="SSF52540">
    <property type="entry name" value="P-loop containing nucleoside triphosphate hydrolases"/>
    <property type="match status" value="2"/>
</dbReference>
<keyword evidence="1" id="KW-0677">Repeat</keyword>
<keyword evidence="3 7" id="KW-0067">ATP-binding</keyword>
<keyword evidence="7" id="KW-0378">Hydrolase</keyword>
<dbReference type="RefSeq" id="WP_339088267.1">
    <property type="nucleotide sequence ID" value="NZ_LR743507.1"/>
</dbReference>